<evidence type="ECO:0000313" key="9">
    <source>
        <dbReference type="EMBL" id="TFD95424.1"/>
    </source>
</evidence>
<dbReference type="SUPFAM" id="SSF48452">
    <property type="entry name" value="TPR-like"/>
    <property type="match status" value="1"/>
</dbReference>
<dbReference type="Proteomes" id="UP000297861">
    <property type="component" value="Unassembled WGS sequence"/>
</dbReference>
<dbReference type="Pfam" id="PF07980">
    <property type="entry name" value="SusD_RagB"/>
    <property type="match status" value="1"/>
</dbReference>
<dbReference type="Pfam" id="PF14322">
    <property type="entry name" value="SusD-like_3"/>
    <property type="match status" value="1"/>
</dbReference>
<feature type="signal peptide" evidence="6">
    <location>
        <begin position="1"/>
        <end position="24"/>
    </location>
</feature>
<comment type="caution">
    <text evidence="9">The sequence shown here is derived from an EMBL/GenBank/DDBJ whole genome shotgun (WGS) entry which is preliminary data.</text>
</comment>
<feature type="domain" description="RagB/SusD" evidence="7">
    <location>
        <begin position="302"/>
        <end position="650"/>
    </location>
</feature>
<evidence type="ECO:0000313" key="10">
    <source>
        <dbReference type="Proteomes" id="UP000297861"/>
    </source>
</evidence>
<evidence type="ECO:0000256" key="1">
    <source>
        <dbReference type="ARBA" id="ARBA00004442"/>
    </source>
</evidence>
<evidence type="ECO:0000256" key="6">
    <source>
        <dbReference type="SAM" id="SignalP"/>
    </source>
</evidence>
<reference evidence="9 10" key="1">
    <citation type="submission" date="2019-03" db="EMBL/GenBank/DDBJ databases">
        <title>San Antonio Military Medical Center submission to MRSN (WRAIR), pending publication.</title>
        <authorList>
            <person name="Blyth D.M."/>
            <person name="Mccarthy S.L."/>
            <person name="Schall S.E."/>
            <person name="Stam J.A."/>
            <person name="Ong A.C."/>
            <person name="Mcgann P.T."/>
        </authorList>
    </citation>
    <scope>NUCLEOTIDE SEQUENCE [LARGE SCALE GENOMIC DNA]</scope>
    <source>
        <strain evidence="9 10">MRSN571793</strain>
    </source>
</reference>
<organism evidence="9 10">
    <name type="scientific">Dysgonomonas capnocytophagoides</name>
    <dbReference type="NCBI Taxonomy" id="45254"/>
    <lineage>
        <taxon>Bacteria</taxon>
        <taxon>Pseudomonadati</taxon>
        <taxon>Bacteroidota</taxon>
        <taxon>Bacteroidia</taxon>
        <taxon>Bacteroidales</taxon>
        <taxon>Dysgonomonadaceae</taxon>
        <taxon>Dysgonomonas</taxon>
    </lineage>
</organism>
<feature type="chain" id="PRO_5021219697" evidence="6">
    <location>
        <begin position="25"/>
        <end position="664"/>
    </location>
</feature>
<comment type="subcellular location">
    <subcellularLocation>
        <location evidence="1">Cell outer membrane</location>
    </subcellularLocation>
</comment>
<evidence type="ECO:0000256" key="3">
    <source>
        <dbReference type="ARBA" id="ARBA00022729"/>
    </source>
</evidence>
<keyword evidence="10" id="KW-1185">Reference proteome</keyword>
<dbReference type="EMBL" id="SOML01000008">
    <property type="protein sequence ID" value="TFD95424.1"/>
    <property type="molecule type" value="Genomic_DNA"/>
</dbReference>
<evidence type="ECO:0000256" key="5">
    <source>
        <dbReference type="ARBA" id="ARBA00023237"/>
    </source>
</evidence>
<accession>A0A4Y8L4N5</accession>
<gene>
    <name evidence="9" type="ORF">E2605_13495</name>
</gene>
<keyword evidence="3 6" id="KW-0732">Signal</keyword>
<dbReference type="InterPro" id="IPR033985">
    <property type="entry name" value="SusD-like_N"/>
</dbReference>
<protein>
    <submittedName>
        <fullName evidence="9">RagB/SusD family nutrient uptake outer membrane protein</fullName>
    </submittedName>
</protein>
<comment type="similarity">
    <text evidence="2">Belongs to the SusD family.</text>
</comment>
<proteinExistence type="inferred from homology"/>
<dbReference type="STRING" id="1121485.GCA_000426485_01523"/>
<keyword evidence="5" id="KW-0998">Cell outer membrane</keyword>
<feature type="domain" description="SusD-like N-terminal" evidence="8">
    <location>
        <begin position="91"/>
        <end position="240"/>
    </location>
</feature>
<dbReference type="InterPro" id="IPR011990">
    <property type="entry name" value="TPR-like_helical_dom_sf"/>
</dbReference>
<evidence type="ECO:0000259" key="7">
    <source>
        <dbReference type="Pfam" id="PF07980"/>
    </source>
</evidence>
<keyword evidence="4" id="KW-0472">Membrane</keyword>
<name>A0A4Y8L4N5_9BACT</name>
<sequence length="664" mass="74676">MKKIIVIVNAILVLSLFFSGCSDQFLKDMSPYDKYSPEKTFGNDVNIDKFIQNIYYNYFRVSGMTPPQSYGLVGKYDDMTGYTEEKWGIGDKFNANKDMKLASECDTYFGSTLSTTVANNPYTRIRNCNEVLEGIEKYGSTLSAGVAKQSKGQVYFLRALQLFDLVRVYGGVPIVTKVLDATDYEGAKTFSRSTIETCFTQIIADLDSASTLLPTRAEWGDSQYGRLTKEAALAYKSRALLVFASPIFNSDWDNSSNQRWKDALKATQEAKAFLDAQGYGLYGTTAKMWDEMFYNFDNKWNKEVIMVKMLSNTTSNSDEHSGWQKAIRLKTMGGSGSGYQVPMGMLEIFPMANGKEATTANGYDEFLFFKNRDPRFYYTFTFSGMKWGYDTDANAVVWNYRWSDNANKHYYAGNVGGSSPAIVRKMSDPKEASANTYQADGTDVYEYRYAELLLNLAECYAATGDIASAVNTIGLVRARVGIPAGDGTYGLGMISNTHEAIKACLRERQIELAYEGKRYWDLWRWMLFNDDAANDNNTCAALGLEPMNGKYREGKYLQVKGTGFSSTDPLTNSITAFTPIDVNTSADLQADMNLLANFWNTNFEFKETETPVDNLNNQQAYITWRQNYYLSGLPSDVLKMNTWLPQSKGWLDFTGGEGTFDARK</sequence>
<dbReference type="PROSITE" id="PS51257">
    <property type="entry name" value="PROKAR_LIPOPROTEIN"/>
    <property type="match status" value="1"/>
</dbReference>
<dbReference type="GO" id="GO:0009279">
    <property type="term" value="C:cell outer membrane"/>
    <property type="evidence" value="ECO:0007669"/>
    <property type="project" value="UniProtKB-SubCell"/>
</dbReference>
<evidence type="ECO:0000259" key="8">
    <source>
        <dbReference type="Pfam" id="PF14322"/>
    </source>
</evidence>
<dbReference type="Gene3D" id="1.25.40.390">
    <property type="match status" value="1"/>
</dbReference>
<dbReference type="RefSeq" id="WP_026628108.1">
    <property type="nucleotide sequence ID" value="NZ_JAWZLG010000100.1"/>
</dbReference>
<evidence type="ECO:0000256" key="4">
    <source>
        <dbReference type="ARBA" id="ARBA00023136"/>
    </source>
</evidence>
<dbReference type="AlphaFoldDB" id="A0A4Y8L4N5"/>
<dbReference type="InterPro" id="IPR012944">
    <property type="entry name" value="SusD_RagB_dom"/>
</dbReference>
<evidence type="ECO:0000256" key="2">
    <source>
        <dbReference type="ARBA" id="ARBA00006275"/>
    </source>
</evidence>
<dbReference type="OrthoDB" id="1109873at2"/>